<protein>
    <submittedName>
        <fullName evidence="2">Uncharacterized protein</fullName>
    </submittedName>
</protein>
<name>A0A1W0A3Z4_9STRA</name>
<sequence>MTCFNRALSNTVAPIVGPSKYVAFNKPSIFMSIIMFLNVAIMLLKTYIFEPLPWESNEHIEFLDTCYENISLCTPIAINYFKNKNQIYERGDTWEIFRLPVPELPPPDEDPSKFLLILPYSIYFDKF</sequence>
<proteinExistence type="predicted"/>
<reference evidence="2 3" key="1">
    <citation type="journal article" date="2014" name="Genome Biol. Evol.">
        <title>The secreted proteins of Achlya hypogyna and Thraustotheca clavata identify the ancestral oomycete secretome and reveal gene acquisitions by horizontal gene transfer.</title>
        <authorList>
            <person name="Misner I."/>
            <person name="Blouin N."/>
            <person name="Leonard G."/>
            <person name="Richards T.A."/>
            <person name="Lane C.E."/>
        </authorList>
    </citation>
    <scope>NUCLEOTIDE SEQUENCE [LARGE SCALE GENOMIC DNA]</scope>
    <source>
        <strain evidence="2 3">ATCC 34112</strain>
    </source>
</reference>
<keyword evidence="1" id="KW-0472">Membrane</keyword>
<evidence type="ECO:0000313" key="3">
    <source>
        <dbReference type="Proteomes" id="UP000243217"/>
    </source>
</evidence>
<keyword evidence="1" id="KW-0812">Transmembrane</keyword>
<evidence type="ECO:0000256" key="1">
    <source>
        <dbReference type="SAM" id="Phobius"/>
    </source>
</evidence>
<dbReference type="AlphaFoldDB" id="A0A1W0A3Z4"/>
<gene>
    <name evidence="2" type="ORF">THRCLA_20799</name>
</gene>
<organism evidence="2 3">
    <name type="scientific">Thraustotheca clavata</name>
    <dbReference type="NCBI Taxonomy" id="74557"/>
    <lineage>
        <taxon>Eukaryota</taxon>
        <taxon>Sar</taxon>
        <taxon>Stramenopiles</taxon>
        <taxon>Oomycota</taxon>
        <taxon>Saprolegniomycetes</taxon>
        <taxon>Saprolegniales</taxon>
        <taxon>Achlyaceae</taxon>
        <taxon>Thraustotheca</taxon>
    </lineage>
</organism>
<accession>A0A1W0A3Z4</accession>
<evidence type="ECO:0000313" key="2">
    <source>
        <dbReference type="EMBL" id="OQS04770.1"/>
    </source>
</evidence>
<dbReference type="Proteomes" id="UP000243217">
    <property type="component" value="Unassembled WGS sequence"/>
</dbReference>
<keyword evidence="1" id="KW-1133">Transmembrane helix</keyword>
<keyword evidence="3" id="KW-1185">Reference proteome</keyword>
<dbReference type="EMBL" id="JNBS01000555">
    <property type="protein sequence ID" value="OQS04770.1"/>
    <property type="molecule type" value="Genomic_DNA"/>
</dbReference>
<comment type="caution">
    <text evidence="2">The sequence shown here is derived from an EMBL/GenBank/DDBJ whole genome shotgun (WGS) entry which is preliminary data.</text>
</comment>
<feature type="transmembrane region" description="Helical" evidence="1">
    <location>
        <begin position="29"/>
        <end position="48"/>
    </location>
</feature>